<sequence>MTHSYSLESDYPSPSRRQFLNFLTGTVVAVTAGAALYPMTQFFLPISETSEDGGQLAKDQLGNPIPAGQLLALAPGSRALVAGLEGEPTYLTVTEDGSLDRMGIVDNCTHLGCTFPWNPTDQQFQCPCHGSLYDSRGQVVRGPAPLPLKLTRVEVKEGAIWLYPWTELDPRTGQRPWWS</sequence>
<dbReference type="PRINTS" id="PR00162">
    <property type="entry name" value="RIESKE"/>
</dbReference>
<dbReference type="RefSeq" id="WP_166275335.1">
    <property type="nucleotide sequence ID" value="NZ_JTHE03000079.1"/>
</dbReference>
<keyword evidence="11" id="KW-0411">Iron-sulfur</keyword>
<organism evidence="18 19">
    <name type="scientific">Lyngbya confervoides BDU141951</name>
    <dbReference type="NCBI Taxonomy" id="1574623"/>
    <lineage>
        <taxon>Bacteria</taxon>
        <taxon>Bacillati</taxon>
        <taxon>Cyanobacteriota</taxon>
        <taxon>Cyanophyceae</taxon>
        <taxon>Oscillatoriophycideae</taxon>
        <taxon>Oscillatoriales</taxon>
        <taxon>Microcoleaceae</taxon>
        <taxon>Lyngbya</taxon>
    </lineage>
</organism>
<gene>
    <name evidence="18" type="ORF">QQ91_0013240</name>
</gene>
<proteinExistence type="predicted"/>
<feature type="transmembrane region" description="Helical" evidence="16">
    <location>
        <begin position="20"/>
        <end position="37"/>
    </location>
</feature>
<dbReference type="Pfam" id="PF25471">
    <property type="entry name" value="TM_PetC"/>
    <property type="match status" value="1"/>
</dbReference>
<keyword evidence="8" id="KW-0249">Electron transport</keyword>
<dbReference type="AlphaFoldDB" id="A0ABD4T5I0"/>
<comment type="caution">
    <text evidence="18">The sequence shown here is derived from an EMBL/GenBank/DDBJ whole genome shotgun (WGS) entry which is preliminary data.</text>
</comment>
<feature type="domain" description="Rieske" evidence="17">
    <location>
        <begin position="65"/>
        <end position="162"/>
    </location>
</feature>
<name>A0ABD4T5I0_9CYAN</name>
<keyword evidence="3" id="KW-0813">Transport</keyword>
<evidence type="ECO:0000313" key="19">
    <source>
        <dbReference type="Proteomes" id="UP000031561"/>
    </source>
</evidence>
<dbReference type="InterPro" id="IPR057415">
    <property type="entry name" value="TM_PetC"/>
</dbReference>
<evidence type="ECO:0000256" key="13">
    <source>
        <dbReference type="ARBA" id="ARBA00023157"/>
    </source>
</evidence>
<keyword evidence="10" id="KW-0408">Iron</keyword>
<dbReference type="GO" id="GO:0016705">
    <property type="term" value="F:oxidoreductase activity, acting on paired donors, with incorporation or reduction of molecular oxygen"/>
    <property type="evidence" value="ECO:0007669"/>
    <property type="project" value="UniProtKB-ARBA"/>
</dbReference>
<dbReference type="NCBIfam" id="NF045928">
    <property type="entry name" value="Cytb6fFeSPetC"/>
    <property type="match status" value="1"/>
</dbReference>
<evidence type="ECO:0000256" key="4">
    <source>
        <dbReference type="ARBA" id="ARBA00022692"/>
    </source>
</evidence>
<evidence type="ECO:0000256" key="1">
    <source>
        <dbReference type="ARBA" id="ARBA00004167"/>
    </source>
</evidence>
<evidence type="ECO:0000313" key="18">
    <source>
        <dbReference type="EMBL" id="MCM1983782.1"/>
    </source>
</evidence>
<accession>A0ABD4T5I0</accession>
<dbReference type="Gene3D" id="1.20.5.700">
    <property type="entry name" value="Single helix bin"/>
    <property type="match status" value="1"/>
</dbReference>
<evidence type="ECO:0000256" key="14">
    <source>
        <dbReference type="ARBA" id="ARBA00034078"/>
    </source>
</evidence>
<evidence type="ECO:0000256" key="2">
    <source>
        <dbReference type="ARBA" id="ARBA00012952"/>
    </source>
</evidence>
<keyword evidence="13" id="KW-1015">Disulfide bond</keyword>
<dbReference type="EC" id="7.1.1.6" evidence="2"/>
<dbReference type="PANTHER" id="PTHR10134">
    <property type="entry name" value="CYTOCHROME B-C1 COMPLEX SUBUNIT RIESKE, MITOCHONDRIAL"/>
    <property type="match status" value="1"/>
</dbReference>
<dbReference type="InterPro" id="IPR017941">
    <property type="entry name" value="Rieske_2Fe-2S"/>
</dbReference>
<comment type="cofactor">
    <cofactor evidence="14">
        <name>[2Fe-2S] cluster</name>
        <dbReference type="ChEBI" id="CHEBI:190135"/>
    </cofactor>
</comment>
<evidence type="ECO:0000256" key="11">
    <source>
        <dbReference type="ARBA" id="ARBA00023014"/>
    </source>
</evidence>
<keyword evidence="9 16" id="KW-1133">Transmembrane helix</keyword>
<dbReference type="EMBL" id="JTHE03000079">
    <property type="protein sequence ID" value="MCM1983782.1"/>
    <property type="molecule type" value="Genomic_DNA"/>
</dbReference>
<evidence type="ECO:0000256" key="9">
    <source>
        <dbReference type="ARBA" id="ARBA00022989"/>
    </source>
</evidence>
<evidence type="ECO:0000259" key="17">
    <source>
        <dbReference type="PROSITE" id="PS51296"/>
    </source>
</evidence>
<keyword evidence="12 16" id="KW-0472">Membrane</keyword>
<dbReference type="Pfam" id="PF00355">
    <property type="entry name" value="Rieske"/>
    <property type="match status" value="1"/>
</dbReference>
<dbReference type="GO" id="GO:0004497">
    <property type="term" value="F:monooxygenase activity"/>
    <property type="evidence" value="ECO:0007669"/>
    <property type="project" value="UniProtKB-ARBA"/>
</dbReference>
<comment type="catalytic activity">
    <reaction evidence="15">
        <text>2 oxidized [plastocyanin] + a plastoquinol + 2 H(+)(in) = 2 reduced [plastocyanin] + a plastoquinone + 4 H(+)(out)</text>
        <dbReference type="Rhea" id="RHEA:22148"/>
        <dbReference type="Rhea" id="RHEA-COMP:9561"/>
        <dbReference type="Rhea" id="RHEA-COMP:9562"/>
        <dbReference type="Rhea" id="RHEA-COMP:10039"/>
        <dbReference type="Rhea" id="RHEA-COMP:10040"/>
        <dbReference type="ChEBI" id="CHEBI:15378"/>
        <dbReference type="ChEBI" id="CHEBI:17757"/>
        <dbReference type="ChEBI" id="CHEBI:29036"/>
        <dbReference type="ChEBI" id="CHEBI:49552"/>
        <dbReference type="ChEBI" id="CHEBI:62192"/>
        <dbReference type="EC" id="7.1.1.6"/>
    </reaction>
</comment>
<dbReference type="PROSITE" id="PS51318">
    <property type="entry name" value="TAT"/>
    <property type="match status" value="1"/>
</dbReference>
<keyword evidence="6" id="KW-0479">Metal-binding</keyword>
<evidence type="ECO:0000256" key="15">
    <source>
        <dbReference type="ARBA" id="ARBA00047828"/>
    </source>
</evidence>
<dbReference type="InterPro" id="IPR036922">
    <property type="entry name" value="Rieske_2Fe-2S_sf"/>
</dbReference>
<reference evidence="18 19" key="1">
    <citation type="journal article" date="2015" name="Genome Announc.">
        <title>Draft Genome Sequence of Filamentous Marine Cyanobacterium Lyngbya confervoides Strain BDU141951.</title>
        <authorList>
            <person name="Chandrababunaidu M.M."/>
            <person name="Sen D."/>
            <person name="Tripathy S."/>
        </authorList>
    </citation>
    <scope>NUCLEOTIDE SEQUENCE [LARGE SCALE GENOMIC DNA]</scope>
    <source>
        <strain evidence="18 19">BDU141951</strain>
    </source>
</reference>
<dbReference type="PROSITE" id="PS51296">
    <property type="entry name" value="RIESKE"/>
    <property type="match status" value="1"/>
</dbReference>
<comment type="subcellular location">
    <subcellularLocation>
        <location evidence="1">Membrane</location>
        <topology evidence="1">Single-pass membrane protein</topology>
    </subcellularLocation>
</comment>
<keyword evidence="4 16" id="KW-0812">Transmembrane</keyword>
<evidence type="ECO:0000256" key="12">
    <source>
        <dbReference type="ARBA" id="ARBA00023136"/>
    </source>
</evidence>
<dbReference type="GO" id="GO:0016020">
    <property type="term" value="C:membrane"/>
    <property type="evidence" value="ECO:0007669"/>
    <property type="project" value="UniProtKB-SubCell"/>
</dbReference>
<keyword evidence="5" id="KW-0001">2Fe-2S</keyword>
<dbReference type="InterPro" id="IPR006311">
    <property type="entry name" value="TAT_signal"/>
</dbReference>
<evidence type="ECO:0000256" key="8">
    <source>
        <dbReference type="ARBA" id="ARBA00022982"/>
    </source>
</evidence>
<evidence type="ECO:0000256" key="16">
    <source>
        <dbReference type="SAM" id="Phobius"/>
    </source>
</evidence>
<dbReference type="GO" id="GO:0009496">
    <property type="term" value="F:plastoquinol--plastocyanin reductase activity"/>
    <property type="evidence" value="ECO:0007669"/>
    <property type="project" value="UniProtKB-EC"/>
</dbReference>
<keyword evidence="19" id="KW-1185">Reference proteome</keyword>
<evidence type="ECO:0000256" key="7">
    <source>
        <dbReference type="ARBA" id="ARBA00022967"/>
    </source>
</evidence>
<keyword evidence="7" id="KW-1278">Translocase</keyword>
<dbReference type="NCBIfam" id="NF010001">
    <property type="entry name" value="PRK13474.1"/>
    <property type="match status" value="1"/>
</dbReference>
<dbReference type="GO" id="GO:0051537">
    <property type="term" value="F:2 iron, 2 sulfur cluster binding"/>
    <property type="evidence" value="ECO:0007669"/>
    <property type="project" value="UniProtKB-KW"/>
</dbReference>
<protein>
    <recommendedName>
        <fullName evidence="2">plastoquinol--plastocyanin reductase</fullName>
        <ecNumber evidence="2">7.1.1.6</ecNumber>
    </recommendedName>
</protein>
<dbReference type="Proteomes" id="UP000031561">
    <property type="component" value="Unassembled WGS sequence"/>
</dbReference>
<evidence type="ECO:0000256" key="5">
    <source>
        <dbReference type="ARBA" id="ARBA00022714"/>
    </source>
</evidence>
<evidence type="ECO:0000256" key="6">
    <source>
        <dbReference type="ARBA" id="ARBA00022723"/>
    </source>
</evidence>
<dbReference type="InterPro" id="IPR014349">
    <property type="entry name" value="Rieske_Fe-S_prot"/>
</dbReference>
<dbReference type="InterPro" id="IPR005805">
    <property type="entry name" value="Rieske_Fe-S_prot_C"/>
</dbReference>
<evidence type="ECO:0000256" key="10">
    <source>
        <dbReference type="ARBA" id="ARBA00023004"/>
    </source>
</evidence>
<dbReference type="Gene3D" id="2.102.10.10">
    <property type="entry name" value="Rieske [2Fe-2S] iron-sulphur domain"/>
    <property type="match status" value="1"/>
</dbReference>
<dbReference type="GO" id="GO:0046872">
    <property type="term" value="F:metal ion binding"/>
    <property type="evidence" value="ECO:0007669"/>
    <property type="project" value="UniProtKB-KW"/>
</dbReference>
<dbReference type="SUPFAM" id="SSF50022">
    <property type="entry name" value="ISP domain"/>
    <property type="match status" value="1"/>
</dbReference>
<evidence type="ECO:0000256" key="3">
    <source>
        <dbReference type="ARBA" id="ARBA00022448"/>
    </source>
</evidence>